<dbReference type="Proteomes" id="UP000266340">
    <property type="component" value="Unassembled WGS sequence"/>
</dbReference>
<dbReference type="PANTHER" id="PTHR19136">
    <property type="entry name" value="MOLYBDENUM COFACTOR GUANYLYLTRANSFERASE"/>
    <property type="match status" value="1"/>
</dbReference>
<protein>
    <recommendedName>
        <fullName evidence="3">MobA-like NTP transferase domain-containing protein</fullName>
    </recommendedName>
</protein>
<evidence type="ECO:0000313" key="5">
    <source>
        <dbReference type="Proteomes" id="UP000266340"/>
    </source>
</evidence>
<dbReference type="AlphaFoldDB" id="A0A398CQH7"/>
<evidence type="ECO:0000256" key="2">
    <source>
        <dbReference type="SAM" id="MobiDB-lite"/>
    </source>
</evidence>
<comment type="caution">
    <text evidence="4">The sequence shown here is derived from an EMBL/GenBank/DDBJ whole genome shotgun (WGS) entry which is preliminary data.</text>
</comment>
<name>A0A398CQH7_9BACL</name>
<proteinExistence type="predicted"/>
<evidence type="ECO:0000259" key="3">
    <source>
        <dbReference type="Pfam" id="PF12804"/>
    </source>
</evidence>
<dbReference type="InterPro" id="IPR029044">
    <property type="entry name" value="Nucleotide-diphossugar_trans"/>
</dbReference>
<dbReference type="RefSeq" id="WP_119151075.1">
    <property type="nucleotide sequence ID" value="NZ_QXJM01000039.1"/>
</dbReference>
<sequence length="290" mass="31370">MRKSAVLLAGGAGRRMGGVNKAQLTLGAETFIERQIRIVSQWADEIVVVTNDEAFASSLTEAASDLAANSPPGPVVRTTPDLFVREGPLAGLHAGLSAASHRLVWLLGCDQPAPDPRAAAWLADRLASVNGGEQGRFAAELPNGPERNAAAVRHLAALPRIGEDFSRFTRFMTATLRPSRKSFFAKESAGCCRCWIGSSGSQSRNANSPSMELPQRSPTTSILPSNTNEYINRFTMYRMISRFSPMQTKGARDSHAIADHARRSREISKTYHSTGRSAANFARKSRTSGK</sequence>
<feature type="region of interest" description="Disordered" evidence="2">
    <location>
        <begin position="200"/>
        <end position="225"/>
    </location>
</feature>
<keyword evidence="5" id="KW-1185">Reference proteome</keyword>
<feature type="region of interest" description="Disordered" evidence="2">
    <location>
        <begin position="264"/>
        <end position="290"/>
    </location>
</feature>
<organism evidence="4 5">
    <name type="scientific">Cohnella faecalis</name>
    <dbReference type="NCBI Taxonomy" id="2315694"/>
    <lineage>
        <taxon>Bacteria</taxon>
        <taxon>Bacillati</taxon>
        <taxon>Bacillota</taxon>
        <taxon>Bacilli</taxon>
        <taxon>Bacillales</taxon>
        <taxon>Paenibacillaceae</taxon>
        <taxon>Cohnella</taxon>
    </lineage>
</organism>
<evidence type="ECO:0000313" key="4">
    <source>
        <dbReference type="EMBL" id="RIE03048.1"/>
    </source>
</evidence>
<dbReference type="Pfam" id="PF12804">
    <property type="entry name" value="NTP_transf_3"/>
    <property type="match status" value="1"/>
</dbReference>
<dbReference type="EMBL" id="QXJM01000039">
    <property type="protein sequence ID" value="RIE03048.1"/>
    <property type="molecule type" value="Genomic_DNA"/>
</dbReference>
<dbReference type="PANTHER" id="PTHR19136:SF81">
    <property type="entry name" value="MOLYBDENUM COFACTOR GUANYLYLTRANSFERASE"/>
    <property type="match status" value="1"/>
</dbReference>
<dbReference type="SUPFAM" id="SSF53448">
    <property type="entry name" value="Nucleotide-diphospho-sugar transferases"/>
    <property type="match status" value="1"/>
</dbReference>
<dbReference type="OrthoDB" id="9788394at2"/>
<feature type="domain" description="MobA-like NTP transferase" evidence="3">
    <location>
        <begin position="5"/>
        <end position="127"/>
    </location>
</feature>
<gene>
    <name evidence="4" type="ORF">D3H35_20895</name>
</gene>
<reference evidence="4 5" key="1">
    <citation type="submission" date="2018-09" db="EMBL/GenBank/DDBJ databases">
        <title>Cohnella cavernae sp. nov., isolated from a karst cave.</title>
        <authorList>
            <person name="Zhu H."/>
        </authorList>
    </citation>
    <scope>NUCLEOTIDE SEQUENCE [LARGE SCALE GENOMIC DNA]</scope>
    <source>
        <strain evidence="4 5">K2E09-144</strain>
    </source>
</reference>
<evidence type="ECO:0000256" key="1">
    <source>
        <dbReference type="ARBA" id="ARBA00022679"/>
    </source>
</evidence>
<dbReference type="InterPro" id="IPR025877">
    <property type="entry name" value="MobA-like_NTP_Trfase"/>
</dbReference>
<dbReference type="Gene3D" id="3.90.550.10">
    <property type="entry name" value="Spore Coat Polysaccharide Biosynthesis Protein SpsA, Chain A"/>
    <property type="match status" value="1"/>
</dbReference>
<keyword evidence="1" id="KW-0808">Transferase</keyword>
<accession>A0A398CQH7</accession>
<dbReference type="GO" id="GO:0016779">
    <property type="term" value="F:nucleotidyltransferase activity"/>
    <property type="evidence" value="ECO:0007669"/>
    <property type="project" value="UniProtKB-ARBA"/>
</dbReference>